<accession>A0AAU9P0Z4</accession>
<organism evidence="1 2">
    <name type="scientific">Lactuca virosa</name>
    <dbReference type="NCBI Taxonomy" id="75947"/>
    <lineage>
        <taxon>Eukaryota</taxon>
        <taxon>Viridiplantae</taxon>
        <taxon>Streptophyta</taxon>
        <taxon>Embryophyta</taxon>
        <taxon>Tracheophyta</taxon>
        <taxon>Spermatophyta</taxon>
        <taxon>Magnoliopsida</taxon>
        <taxon>eudicotyledons</taxon>
        <taxon>Gunneridae</taxon>
        <taxon>Pentapetalae</taxon>
        <taxon>asterids</taxon>
        <taxon>campanulids</taxon>
        <taxon>Asterales</taxon>
        <taxon>Asteraceae</taxon>
        <taxon>Cichorioideae</taxon>
        <taxon>Cichorieae</taxon>
        <taxon>Lactucinae</taxon>
        <taxon>Lactuca</taxon>
    </lineage>
</organism>
<dbReference type="PANTHER" id="PTHR47926">
    <property type="entry name" value="PENTATRICOPEPTIDE REPEAT-CONTAINING PROTEIN"/>
    <property type="match status" value="1"/>
</dbReference>
<proteinExistence type="predicted"/>
<gene>
    <name evidence="1" type="ORF">LVIROSA_LOCUS29639</name>
</gene>
<protein>
    <recommendedName>
        <fullName evidence="3">Pentatricopeptide repeat-containing protein</fullName>
    </recommendedName>
</protein>
<dbReference type="GO" id="GO:0003723">
    <property type="term" value="F:RNA binding"/>
    <property type="evidence" value="ECO:0007669"/>
    <property type="project" value="InterPro"/>
</dbReference>
<dbReference type="GO" id="GO:0009451">
    <property type="term" value="P:RNA modification"/>
    <property type="evidence" value="ECO:0007669"/>
    <property type="project" value="InterPro"/>
</dbReference>
<dbReference type="EMBL" id="CAKMRJ010005523">
    <property type="protein sequence ID" value="CAH1443746.1"/>
    <property type="molecule type" value="Genomic_DNA"/>
</dbReference>
<evidence type="ECO:0008006" key="3">
    <source>
        <dbReference type="Google" id="ProtNLM"/>
    </source>
</evidence>
<keyword evidence="2" id="KW-1185">Reference proteome</keyword>
<reference evidence="1 2" key="1">
    <citation type="submission" date="2022-01" db="EMBL/GenBank/DDBJ databases">
        <authorList>
            <person name="Xiong W."/>
            <person name="Schranz E."/>
        </authorList>
    </citation>
    <scope>NUCLEOTIDE SEQUENCE [LARGE SCALE GENOMIC DNA]</scope>
</reference>
<dbReference type="PANTHER" id="PTHR47926:SF353">
    <property type="entry name" value="DYW DOMAIN-CONTAINING PROTEIN"/>
    <property type="match status" value="1"/>
</dbReference>
<dbReference type="Proteomes" id="UP001157418">
    <property type="component" value="Unassembled WGS sequence"/>
</dbReference>
<comment type="caution">
    <text evidence="1">The sequence shown here is derived from an EMBL/GenBank/DDBJ whole genome shotgun (WGS) entry which is preliminary data.</text>
</comment>
<dbReference type="AlphaFoldDB" id="A0AAU9P0Z4"/>
<evidence type="ECO:0000313" key="2">
    <source>
        <dbReference type="Proteomes" id="UP001157418"/>
    </source>
</evidence>
<name>A0AAU9P0Z4_9ASTR</name>
<dbReference type="InterPro" id="IPR046960">
    <property type="entry name" value="PPR_At4g14850-like_plant"/>
</dbReference>
<evidence type="ECO:0000313" key="1">
    <source>
        <dbReference type="EMBL" id="CAH1443746.1"/>
    </source>
</evidence>
<sequence length="136" mass="15769">MYYNQTKKPSLLFLNLLQVLKAIEEGFIHFESMQKEYRISLKIDHYLGVLAISRKSGHLDQALEYILTLPFEPTSEIWEAVMNYARIHGDIDPNDRAEEILINIDPSNIDLKKIPTPLPKKFPTINMLEGKNRVSE</sequence>